<protein>
    <recommendedName>
        <fullName evidence="3">Reverse transcriptase</fullName>
    </recommendedName>
</protein>
<reference evidence="1 2" key="1">
    <citation type="submission" date="2024-01" db="EMBL/GenBank/DDBJ databases">
        <title>The complete chloroplast genome sequence of Lithospermum erythrorhizon: insights into the phylogenetic relationship among Boraginaceae species and the maternal lineages of purple gromwells.</title>
        <authorList>
            <person name="Okada T."/>
            <person name="Watanabe K."/>
        </authorList>
    </citation>
    <scope>NUCLEOTIDE SEQUENCE [LARGE SCALE GENOMIC DNA]</scope>
</reference>
<keyword evidence="2" id="KW-1185">Reference proteome</keyword>
<evidence type="ECO:0000313" key="2">
    <source>
        <dbReference type="Proteomes" id="UP001454036"/>
    </source>
</evidence>
<name>A0AAV3PGT0_LITER</name>
<sequence length="111" mass="12372">MGDERAPGPDGFTAAFFKAHWDTVREDVVRAVREFYSTGRLLRSEGAFVRGRSLVDDVFLAQEIVRGYSVTRSSARYMLVVDLRKAYDTVSWEFLGAVLGASISLMFLLAG</sequence>
<proteinExistence type="predicted"/>
<dbReference type="EMBL" id="BAABME010001683">
    <property type="protein sequence ID" value="GAA0150922.1"/>
    <property type="molecule type" value="Genomic_DNA"/>
</dbReference>
<gene>
    <name evidence="1" type="ORF">LIER_09755</name>
</gene>
<organism evidence="1 2">
    <name type="scientific">Lithospermum erythrorhizon</name>
    <name type="common">Purple gromwell</name>
    <name type="synonym">Lithospermum officinale var. erythrorhizon</name>
    <dbReference type="NCBI Taxonomy" id="34254"/>
    <lineage>
        <taxon>Eukaryota</taxon>
        <taxon>Viridiplantae</taxon>
        <taxon>Streptophyta</taxon>
        <taxon>Embryophyta</taxon>
        <taxon>Tracheophyta</taxon>
        <taxon>Spermatophyta</taxon>
        <taxon>Magnoliopsida</taxon>
        <taxon>eudicotyledons</taxon>
        <taxon>Gunneridae</taxon>
        <taxon>Pentapetalae</taxon>
        <taxon>asterids</taxon>
        <taxon>lamiids</taxon>
        <taxon>Boraginales</taxon>
        <taxon>Boraginaceae</taxon>
        <taxon>Boraginoideae</taxon>
        <taxon>Lithospermeae</taxon>
        <taxon>Lithospermum</taxon>
    </lineage>
</organism>
<dbReference type="AlphaFoldDB" id="A0AAV3PGT0"/>
<evidence type="ECO:0008006" key="3">
    <source>
        <dbReference type="Google" id="ProtNLM"/>
    </source>
</evidence>
<dbReference type="Proteomes" id="UP001454036">
    <property type="component" value="Unassembled WGS sequence"/>
</dbReference>
<comment type="caution">
    <text evidence="1">The sequence shown here is derived from an EMBL/GenBank/DDBJ whole genome shotgun (WGS) entry which is preliminary data.</text>
</comment>
<accession>A0AAV3PGT0</accession>
<evidence type="ECO:0000313" key="1">
    <source>
        <dbReference type="EMBL" id="GAA0150922.1"/>
    </source>
</evidence>